<gene>
    <name evidence="1" type="ORF">JFY71_02740</name>
</gene>
<dbReference type="EMBL" id="CP066744">
    <property type="protein sequence ID" value="QQK08471.1"/>
    <property type="molecule type" value="Genomic_DNA"/>
</dbReference>
<evidence type="ECO:0000313" key="1">
    <source>
        <dbReference type="EMBL" id="QQK08471.1"/>
    </source>
</evidence>
<protein>
    <submittedName>
        <fullName evidence="1">ASCH domain-containing protein</fullName>
    </submittedName>
</protein>
<name>A0AC61N0A2_9FIRM</name>
<proteinExistence type="predicted"/>
<evidence type="ECO:0000313" key="2">
    <source>
        <dbReference type="Proteomes" id="UP000595814"/>
    </source>
</evidence>
<dbReference type="Proteomes" id="UP000595814">
    <property type="component" value="Chromosome"/>
</dbReference>
<keyword evidence="2" id="KW-1185">Reference proteome</keyword>
<sequence length="149" mass="17462">MTSEKLWKEYKKLNKDIGEKYDTWAFGTSPDKLLELVLSGEKTGTSSLYRLYEFTNESIPKEGEYSIILNSKGKAICIVKNTKVEIIPFKEIRKEHAFKEGEGDKSLNYWKKVHREFFIGELNKLGEKFSEDILVVFEEFKLMYSIKNQ</sequence>
<organism evidence="1 2">
    <name type="scientific">Miniphocaeibacter halophilus</name>
    <dbReference type="NCBI Taxonomy" id="2931922"/>
    <lineage>
        <taxon>Bacteria</taxon>
        <taxon>Bacillati</taxon>
        <taxon>Bacillota</taxon>
        <taxon>Tissierellia</taxon>
        <taxon>Tissierellales</taxon>
        <taxon>Peptoniphilaceae</taxon>
        <taxon>Miniphocaeibacter</taxon>
    </lineage>
</organism>
<accession>A0AC61N0A2</accession>
<reference evidence="1 2" key="1">
    <citation type="journal article" date="2022" name="Int. J. Syst. Evol. Microbiol.">
        <title>Miniphocaeibacter halophilus sp. nov., an ammonium-tolerant acetate-producing bacterium isolated from a biogas system.</title>
        <authorList>
            <person name="Schnurer A."/>
            <person name="Singh A."/>
            <person name="Bi S."/>
            <person name="Qiao W."/>
            <person name="Westerholm M."/>
        </authorList>
    </citation>
    <scope>NUCLEOTIDE SEQUENCE [LARGE SCALE GENOMIC DNA]</scope>
    <source>
        <strain evidence="1 2">AMB_01</strain>
    </source>
</reference>